<gene>
    <name evidence="1" type="ORF">CBR_g36574</name>
</gene>
<dbReference type="AlphaFoldDB" id="A0A388JZ69"/>
<organism evidence="1 2">
    <name type="scientific">Chara braunii</name>
    <name type="common">Braun's stonewort</name>
    <dbReference type="NCBI Taxonomy" id="69332"/>
    <lineage>
        <taxon>Eukaryota</taxon>
        <taxon>Viridiplantae</taxon>
        <taxon>Streptophyta</taxon>
        <taxon>Charophyceae</taxon>
        <taxon>Charales</taxon>
        <taxon>Characeae</taxon>
        <taxon>Chara</taxon>
    </lineage>
</organism>
<protein>
    <submittedName>
        <fullName evidence="1">Uncharacterized protein</fullName>
    </submittedName>
</protein>
<evidence type="ECO:0000313" key="1">
    <source>
        <dbReference type="EMBL" id="GBG63088.1"/>
    </source>
</evidence>
<comment type="caution">
    <text evidence="1">The sequence shown here is derived from an EMBL/GenBank/DDBJ whole genome shotgun (WGS) entry which is preliminary data.</text>
</comment>
<name>A0A388JZ69_CHABU</name>
<dbReference type="Gramene" id="GBG63088">
    <property type="protein sequence ID" value="GBG63088"/>
    <property type="gene ID" value="CBR_g36574"/>
</dbReference>
<reference evidence="1 2" key="1">
    <citation type="journal article" date="2018" name="Cell">
        <title>The Chara Genome: Secondary Complexity and Implications for Plant Terrestrialization.</title>
        <authorList>
            <person name="Nishiyama T."/>
            <person name="Sakayama H."/>
            <person name="Vries J.D."/>
            <person name="Buschmann H."/>
            <person name="Saint-Marcoux D."/>
            <person name="Ullrich K.K."/>
            <person name="Haas F.B."/>
            <person name="Vanderstraeten L."/>
            <person name="Becker D."/>
            <person name="Lang D."/>
            <person name="Vosolsobe S."/>
            <person name="Rombauts S."/>
            <person name="Wilhelmsson P.K.I."/>
            <person name="Janitza P."/>
            <person name="Kern R."/>
            <person name="Heyl A."/>
            <person name="Rumpler F."/>
            <person name="Villalobos L.I.A.C."/>
            <person name="Clay J.M."/>
            <person name="Skokan R."/>
            <person name="Toyoda A."/>
            <person name="Suzuki Y."/>
            <person name="Kagoshima H."/>
            <person name="Schijlen E."/>
            <person name="Tajeshwar N."/>
            <person name="Catarino B."/>
            <person name="Hetherington A.J."/>
            <person name="Saltykova A."/>
            <person name="Bonnot C."/>
            <person name="Breuninger H."/>
            <person name="Symeonidi A."/>
            <person name="Radhakrishnan G.V."/>
            <person name="Van Nieuwerburgh F."/>
            <person name="Deforce D."/>
            <person name="Chang C."/>
            <person name="Karol K.G."/>
            <person name="Hedrich R."/>
            <person name="Ulvskov P."/>
            <person name="Glockner G."/>
            <person name="Delwiche C.F."/>
            <person name="Petrasek J."/>
            <person name="Van de Peer Y."/>
            <person name="Friml J."/>
            <person name="Beilby M."/>
            <person name="Dolan L."/>
            <person name="Kohara Y."/>
            <person name="Sugano S."/>
            <person name="Fujiyama A."/>
            <person name="Delaux P.-M."/>
            <person name="Quint M."/>
            <person name="TheiBen G."/>
            <person name="Hagemann M."/>
            <person name="Harholt J."/>
            <person name="Dunand C."/>
            <person name="Zachgo S."/>
            <person name="Langdale J."/>
            <person name="Maumus F."/>
            <person name="Straeten D.V.D."/>
            <person name="Gould S.B."/>
            <person name="Rensing S.A."/>
        </authorList>
    </citation>
    <scope>NUCLEOTIDE SEQUENCE [LARGE SCALE GENOMIC DNA]</scope>
    <source>
        <strain evidence="1 2">S276</strain>
    </source>
</reference>
<accession>A0A388JZ69</accession>
<proteinExistence type="predicted"/>
<dbReference type="EMBL" id="BFEA01000035">
    <property type="protein sequence ID" value="GBG63088.1"/>
    <property type="molecule type" value="Genomic_DNA"/>
</dbReference>
<sequence length="99" mass="11266">MLVAGEVVVTPVCPADWTNRFRTQYFHSWRVECIVCFRSWRVECVFSTRGGYVGLEGQTYGEAVQVVEVVMTERSCRRPLQMMGGTNRLIRRLGSANSS</sequence>
<evidence type="ECO:0000313" key="2">
    <source>
        <dbReference type="Proteomes" id="UP000265515"/>
    </source>
</evidence>
<keyword evidence="2" id="KW-1185">Reference proteome</keyword>
<dbReference type="Proteomes" id="UP000265515">
    <property type="component" value="Unassembled WGS sequence"/>
</dbReference>